<dbReference type="Proteomes" id="UP001189429">
    <property type="component" value="Unassembled WGS sequence"/>
</dbReference>
<dbReference type="Pfam" id="PF01112">
    <property type="entry name" value="Asparaginase_2"/>
    <property type="match status" value="1"/>
</dbReference>
<dbReference type="PANTHER" id="PTHR10188:SF6">
    <property type="entry name" value="N(4)-(BETA-N-ACETYLGLUCOSAMINYL)-L-ASPARAGINASE"/>
    <property type="match status" value="1"/>
</dbReference>
<dbReference type="EMBL" id="CAUYUJ010008936">
    <property type="protein sequence ID" value="CAK0825424.1"/>
    <property type="molecule type" value="Genomic_DNA"/>
</dbReference>
<proteinExistence type="predicted"/>
<evidence type="ECO:0000313" key="3">
    <source>
        <dbReference type="Proteomes" id="UP001189429"/>
    </source>
</evidence>
<dbReference type="SUPFAM" id="SSF56235">
    <property type="entry name" value="N-terminal nucleophile aminohydrolases (Ntn hydrolases)"/>
    <property type="match status" value="1"/>
</dbReference>
<gene>
    <name evidence="2" type="ORF">PCOR1329_LOCUS25553</name>
</gene>
<name>A0ABN9S133_9DINO</name>
<evidence type="ECO:0000256" key="1">
    <source>
        <dbReference type="SAM" id="MobiDB-lite"/>
    </source>
</evidence>
<organism evidence="2 3">
    <name type="scientific">Prorocentrum cordatum</name>
    <dbReference type="NCBI Taxonomy" id="2364126"/>
    <lineage>
        <taxon>Eukaryota</taxon>
        <taxon>Sar</taxon>
        <taxon>Alveolata</taxon>
        <taxon>Dinophyceae</taxon>
        <taxon>Prorocentrales</taxon>
        <taxon>Prorocentraceae</taxon>
        <taxon>Prorocentrum</taxon>
    </lineage>
</organism>
<dbReference type="PANTHER" id="PTHR10188">
    <property type="entry name" value="L-ASPARAGINASE"/>
    <property type="match status" value="1"/>
</dbReference>
<sequence length="133" mass="14340">MIMDGETMDVGSVSDLRWVRDAISVARFVMNSTTHTMLAGESATDFAVQMGFTRAPLTTEASARMFDEWRAKNCQPNYWKAGAVVPDPSAQCGPYRPRGPGEEAPPARGGGTDERLLPRSGPGNHDTIGIPLC</sequence>
<evidence type="ECO:0000313" key="2">
    <source>
        <dbReference type="EMBL" id="CAK0825424.1"/>
    </source>
</evidence>
<feature type="compositionally biased region" description="Low complexity" evidence="1">
    <location>
        <begin position="93"/>
        <end position="107"/>
    </location>
</feature>
<dbReference type="InterPro" id="IPR000246">
    <property type="entry name" value="Peptidase_T2"/>
</dbReference>
<comment type="caution">
    <text evidence="2">The sequence shown here is derived from an EMBL/GenBank/DDBJ whole genome shotgun (WGS) entry which is preliminary data.</text>
</comment>
<reference evidence="2" key="1">
    <citation type="submission" date="2023-10" db="EMBL/GenBank/DDBJ databases">
        <authorList>
            <person name="Chen Y."/>
            <person name="Shah S."/>
            <person name="Dougan E. K."/>
            <person name="Thang M."/>
            <person name="Chan C."/>
        </authorList>
    </citation>
    <scope>NUCLEOTIDE SEQUENCE [LARGE SCALE GENOMIC DNA]</scope>
</reference>
<protein>
    <submittedName>
        <fullName evidence="2">Uncharacterized protein</fullName>
    </submittedName>
</protein>
<dbReference type="InterPro" id="IPR029055">
    <property type="entry name" value="Ntn_hydrolases_N"/>
</dbReference>
<feature type="region of interest" description="Disordered" evidence="1">
    <location>
        <begin position="89"/>
        <end position="133"/>
    </location>
</feature>
<accession>A0ABN9S133</accession>
<keyword evidence="3" id="KW-1185">Reference proteome</keyword>